<feature type="signal peptide" evidence="1">
    <location>
        <begin position="1"/>
        <end position="21"/>
    </location>
</feature>
<organism evidence="3 4">
    <name type="scientific">Heterostelium pallidum (strain ATCC 26659 / Pp 5 / PN500)</name>
    <name type="common">Cellular slime mold</name>
    <name type="synonym">Polysphondylium pallidum</name>
    <dbReference type="NCBI Taxonomy" id="670386"/>
    <lineage>
        <taxon>Eukaryota</taxon>
        <taxon>Amoebozoa</taxon>
        <taxon>Evosea</taxon>
        <taxon>Eumycetozoa</taxon>
        <taxon>Dictyostelia</taxon>
        <taxon>Acytosteliales</taxon>
        <taxon>Acytosteliaceae</taxon>
        <taxon>Heterostelium</taxon>
    </lineage>
</organism>
<name>D3AX15_HETP5</name>
<protein>
    <recommendedName>
        <fullName evidence="2">WAP domain-containing protein</fullName>
    </recommendedName>
</protein>
<dbReference type="GO" id="GO:0030414">
    <property type="term" value="F:peptidase inhibitor activity"/>
    <property type="evidence" value="ECO:0007669"/>
    <property type="project" value="InterPro"/>
</dbReference>
<feature type="chain" id="PRO_5003040567" description="WAP domain-containing protein" evidence="1">
    <location>
        <begin position="22"/>
        <end position="68"/>
    </location>
</feature>
<dbReference type="GeneID" id="31356175"/>
<dbReference type="InterPro" id="IPR036645">
    <property type="entry name" value="Elafin-like_sf"/>
</dbReference>
<comment type="caution">
    <text evidence="3">The sequence shown here is derived from an EMBL/GenBank/DDBJ whole genome shotgun (WGS) entry which is preliminary data.</text>
</comment>
<sequence>MKTLLFLTLIIMIVGISSVYSEVASRCPAIGMAIGDCIERYSNCATDSDCKPTQRCCFNGCGYSCFGG</sequence>
<evidence type="ECO:0000313" key="3">
    <source>
        <dbReference type="EMBL" id="EFA86838.1"/>
    </source>
</evidence>
<keyword evidence="1" id="KW-0732">Signal</keyword>
<dbReference type="EMBL" id="ADBJ01000002">
    <property type="protein sequence ID" value="EFA86838.1"/>
    <property type="molecule type" value="Genomic_DNA"/>
</dbReference>
<dbReference type="RefSeq" id="XP_020438941.1">
    <property type="nucleotide sequence ID" value="XM_020571667.1"/>
</dbReference>
<feature type="domain" description="WAP" evidence="2">
    <location>
        <begin position="19"/>
        <end position="68"/>
    </location>
</feature>
<reference evidence="3 4" key="1">
    <citation type="journal article" date="2011" name="Genome Res.">
        <title>Phylogeny-wide analysis of social amoeba genomes highlights ancient origins for complex intercellular communication.</title>
        <authorList>
            <person name="Heidel A.J."/>
            <person name="Lawal H.M."/>
            <person name="Felder M."/>
            <person name="Schilde C."/>
            <person name="Helps N.R."/>
            <person name="Tunggal B."/>
            <person name="Rivero F."/>
            <person name="John U."/>
            <person name="Schleicher M."/>
            <person name="Eichinger L."/>
            <person name="Platzer M."/>
            <person name="Noegel A.A."/>
            <person name="Schaap P."/>
            <person name="Gloeckner G."/>
        </authorList>
    </citation>
    <scope>NUCLEOTIDE SEQUENCE [LARGE SCALE GENOMIC DNA]</scope>
    <source>
        <strain evidence="4">ATCC 26659 / Pp 5 / PN500</strain>
    </source>
</reference>
<evidence type="ECO:0000259" key="2">
    <source>
        <dbReference type="PROSITE" id="PS51390"/>
    </source>
</evidence>
<dbReference type="Pfam" id="PF00095">
    <property type="entry name" value="WAP"/>
    <property type="match status" value="1"/>
</dbReference>
<dbReference type="InParanoid" id="D3AX15"/>
<dbReference type="PROSITE" id="PS51390">
    <property type="entry name" value="WAP"/>
    <property type="match status" value="1"/>
</dbReference>
<dbReference type="AlphaFoldDB" id="D3AX15"/>
<evidence type="ECO:0000313" key="4">
    <source>
        <dbReference type="Proteomes" id="UP000001396"/>
    </source>
</evidence>
<dbReference type="InterPro" id="IPR008197">
    <property type="entry name" value="WAP_dom"/>
</dbReference>
<evidence type="ECO:0000256" key="1">
    <source>
        <dbReference type="SAM" id="SignalP"/>
    </source>
</evidence>
<keyword evidence="4" id="KW-1185">Reference proteome</keyword>
<dbReference type="Proteomes" id="UP000001396">
    <property type="component" value="Unassembled WGS sequence"/>
</dbReference>
<dbReference type="SUPFAM" id="SSF57256">
    <property type="entry name" value="Elafin-like"/>
    <property type="match status" value="1"/>
</dbReference>
<proteinExistence type="predicted"/>
<gene>
    <name evidence="3" type="ORF">PPL_00643</name>
</gene>
<dbReference type="Gene3D" id="4.10.75.10">
    <property type="entry name" value="Elafin-like"/>
    <property type="match status" value="1"/>
</dbReference>
<accession>D3AX15</accession>
<dbReference type="GO" id="GO:0005576">
    <property type="term" value="C:extracellular region"/>
    <property type="evidence" value="ECO:0007669"/>
    <property type="project" value="InterPro"/>
</dbReference>